<reference evidence="1 2" key="1">
    <citation type="submission" date="2016-11" db="EMBL/GenBank/DDBJ databases">
        <title>The macronuclear genome of Stentor coeruleus: a giant cell with tiny introns.</title>
        <authorList>
            <person name="Slabodnick M."/>
            <person name="Ruby J.G."/>
            <person name="Reiff S.B."/>
            <person name="Swart E.C."/>
            <person name="Gosai S."/>
            <person name="Prabakaran S."/>
            <person name="Witkowska E."/>
            <person name="Larue G.E."/>
            <person name="Fisher S."/>
            <person name="Freeman R.M."/>
            <person name="Gunawardena J."/>
            <person name="Chu W."/>
            <person name="Stover N.A."/>
            <person name="Gregory B.D."/>
            <person name="Nowacki M."/>
            <person name="Derisi J."/>
            <person name="Roy S.W."/>
            <person name="Marshall W.F."/>
            <person name="Sood P."/>
        </authorList>
    </citation>
    <scope>NUCLEOTIDE SEQUENCE [LARGE SCALE GENOMIC DNA]</scope>
    <source>
        <strain evidence="1">WM001</strain>
    </source>
</reference>
<accession>A0A1R2CP34</accession>
<keyword evidence="2" id="KW-1185">Reference proteome</keyword>
<comment type="caution">
    <text evidence="1">The sequence shown here is derived from an EMBL/GenBank/DDBJ whole genome shotgun (WGS) entry which is preliminary data.</text>
</comment>
<sequence length="196" mass="23862">MIFRGFQGGFFLRKSYMWFKSMNRFRFQGLIILILFSFPFSYNTIEQVFNSIFSVFQYYALYFRPHKSIPWNLPITTMNPFNKISEFMPSQNYFSDDYDREKKLRYDIEKLKIDTYKLIHNVDIIRTSGFVHHPSRETNCIVEGEIYRSEQDKIVESMRVMMAEFGVRKGIWQNLNDAFRKNDEIKKKRMQLEIRR</sequence>
<evidence type="ECO:0000313" key="2">
    <source>
        <dbReference type="Proteomes" id="UP000187209"/>
    </source>
</evidence>
<dbReference type="OrthoDB" id="10568656at2759"/>
<dbReference type="AlphaFoldDB" id="A0A1R2CP34"/>
<evidence type="ECO:0000313" key="1">
    <source>
        <dbReference type="EMBL" id="OMJ90752.1"/>
    </source>
</evidence>
<dbReference type="Proteomes" id="UP000187209">
    <property type="component" value="Unassembled WGS sequence"/>
</dbReference>
<dbReference type="EMBL" id="MPUH01000096">
    <property type="protein sequence ID" value="OMJ90752.1"/>
    <property type="molecule type" value="Genomic_DNA"/>
</dbReference>
<organism evidence="1 2">
    <name type="scientific">Stentor coeruleus</name>
    <dbReference type="NCBI Taxonomy" id="5963"/>
    <lineage>
        <taxon>Eukaryota</taxon>
        <taxon>Sar</taxon>
        <taxon>Alveolata</taxon>
        <taxon>Ciliophora</taxon>
        <taxon>Postciliodesmatophora</taxon>
        <taxon>Heterotrichea</taxon>
        <taxon>Heterotrichida</taxon>
        <taxon>Stentoridae</taxon>
        <taxon>Stentor</taxon>
    </lineage>
</organism>
<gene>
    <name evidence="1" type="ORF">SteCoe_6829</name>
</gene>
<proteinExistence type="predicted"/>
<name>A0A1R2CP34_9CILI</name>
<protein>
    <submittedName>
        <fullName evidence="1">Uncharacterized protein</fullName>
    </submittedName>
</protein>